<evidence type="ECO:0008006" key="3">
    <source>
        <dbReference type="Google" id="ProtNLM"/>
    </source>
</evidence>
<evidence type="ECO:0000313" key="1">
    <source>
        <dbReference type="EMBL" id="KLE01908.1"/>
    </source>
</evidence>
<accession>A0A0G9KCE8</accession>
<sequence>MKKIEVKVTLADVNDFIIIFDENEETYKLCHEINDFWSGNKDRLYDAQECIYKCVARLIAHEIIRLQMKSSFYCGEDAAIKAFKEGIEGFPPIDGSCGIKLKYCEDFELKDLDVFFERKTIEE</sequence>
<protein>
    <recommendedName>
        <fullName evidence="3">DUF2528 domain-containing protein</fullName>
    </recommendedName>
</protein>
<dbReference type="PATRIC" id="fig|1447256.3.peg.382"/>
<dbReference type="Pfam" id="PF10800">
    <property type="entry name" value="DUF2528"/>
    <property type="match status" value="1"/>
</dbReference>
<dbReference type="AlphaFoldDB" id="A0A0G9KCE8"/>
<dbReference type="Proteomes" id="UP000035514">
    <property type="component" value="Unassembled WGS sequence"/>
</dbReference>
<comment type="caution">
    <text evidence="1">The sequence shown here is derived from an EMBL/GenBank/DDBJ whole genome shotgun (WGS) entry which is preliminary data.</text>
</comment>
<name>A0A0G9KCE8_9BACT</name>
<evidence type="ECO:0000313" key="2">
    <source>
        <dbReference type="Proteomes" id="UP000035514"/>
    </source>
</evidence>
<organism evidence="1 2">
    <name type="scientific">Aliarcobacter butzleri L348</name>
    <dbReference type="NCBI Taxonomy" id="1447256"/>
    <lineage>
        <taxon>Bacteria</taxon>
        <taxon>Pseudomonadati</taxon>
        <taxon>Campylobacterota</taxon>
        <taxon>Epsilonproteobacteria</taxon>
        <taxon>Campylobacterales</taxon>
        <taxon>Arcobacteraceae</taxon>
        <taxon>Aliarcobacter</taxon>
    </lineage>
</organism>
<proteinExistence type="predicted"/>
<dbReference type="RefSeq" id="WP_046996182.1">
    <property type="nucleotide sequence ID" value="NZ_JAIQ01000050.1"/>
</dbReference>
<dbReference type="InterPro" id="IPR024252">
    <property type="entry name" value="DUF2528"/>
</dbReference>
<dbReference type="EMBL" id="JAIQ01000050">
    <property type="protein sequence ID" value="KLE01908.1"/>
    <property type="molecule type" value="Genomic_DNA"/>
</dbReference>
<reference evidence="1 2" key="1">
    <citation type="submission" date="2014-01" db="EMBL/GenBank/DDBJ databases">
        <title>Development of a Comparative Genomic Fingerprinting Assay for High Resolution Genotyping of Arcobacter butzleri.</title>
        <authorList>
            <person name="Webb A.L."/>
            <person name="Inglis G.D."/>
            <person name="Kruczkiewicz P."/>
            <person name="Selinger L.B."/>
            <person name="Taboada E.N."/>
        </authorList>
    </citation>
    <scope>NUCLEOTIDE SEQUENCE [LARGE SCALE GENOMIC DNA]</scope>
    <source>
        <strain evidence="1 2">L348</strain>
    </source>
</reference>
<gene>
    <name evidence="1" type="ORF">AA20_01985</name>
</gene>